<gene>
    <name evidence="1" type="ORF">JHL16_19495</name>
</gene>
<keyword evidence="2" id="KW-1185">Reference proteome</keyword>
<evidence type="ECO:0000313" key="2">
    <source>
        <dbReference type="Proteomes" id="UP000616151"/>
    </source>
</evidence>
<protein>
    <submittedName>
        <fullName evidence="1">Polysaccharide biosynthesis C-terminal domain-containing protein</fullName>
    </submittedName>
</protein>
<evidence type="ECO:0000313" key="1">
    <source>
        <dbReference type="EMBL" id="MBK1868549.1"/>
    </source>
</evidence>
<comment type="caution">
    <text evidence="1">The sequence shown here is derived from an EMBL/GenBank/DDBJ whole genome shotgun (WGS) entry which is preliminary data.</text>
</comment>
<sequence length="432" mass="44887">MSSAPAIRSSISIILVRITGAGLALLAQIIASRIIGAEEFGRYSLMLVWLLLLGHGATVGTNPLLCRYIALYIKSGDISAIAGLLRATISVVLIVGLTLGASAALLVHTGAIAVGSETILLATLAFSAIPLLVLQDYLESIARGIDRPALGIVPAYLVRHLAIIVGVSSAFLLGHQAGAVTVMSMTVIGLVISLAIQFILLHRHLGGLLRGTAPVYRLREWVRTALPMALSEAAEVLLMNADILILGMFVEPELVAYYFAATRLAQVLTYIPYGMSAVTAQRMAALAECRERGKLQALINHTTLASGGLAIMAALGMAVLAPYLLALFGSDYAEAVPWVAILAGGIAVACLLGPGEDTLNMLGQERAGFACIIAALAVNLVLNLLLVPGLGPMGAAWASAVALATRGLFAAGFAKRNLNLYLPLGASRLAGA</sequence>
<reference evidence="1" key="1">
    <citation type="submission" date="2021-01" db="EMBL/GenBank/DDBJ databases">
        <authorList>
            <person name="Sun Q."/>
        </authorList>
    </citation>
    <scope>NUCLEOTIDE SEQUENCE</scope>
    <source>
        <strain evidence="1">YIM B02566</strain>
    </source>
</reference>
<organism evidence="1 2">
    <name type="scientific">Taklimakanibacter albus</name>
    <dbReference type="NCBI Taxonomy" id="2800327"/>
    <lineage>
        <taxon>Bacteria</taxon>
        <taxon>Pseudomonadati</taxon>
        <taxon>Pseudomonadota</taxon>
        <taxon>Alphaproteobacteria</taxon>
        <taxon>Hyphomicrobiales</taxon>
        <taxon>Aestuariivirgaceae</taxon>
        <taxon>Taklimakanibacter</taxon>
    </lineage>
</organism>
<proteinExistence type="predicted"/>
<dbReference type="EMBL" id="JAENHL010000007">
    <property type="protein sequence ID" value="MBK1868549.1"/>
    <property type="molecule type" value="Genomic_DNA"/>
</dbReference>
<dbReference type="Proteomes" id="UP000616151">
    <property type="component" value="Unassembled WGS sequence"/>
</dbReference>
<accession>A0ACC5R7A1</accession>
<name>A0ACC5R7A1_9HYPH</name>